<evidence type="ECO:0000256" key="1">
    <source>
        <dbReference type="ARBA" id="ARBA00004117"/>
    </source>
</evidence>
<keyword evidence="8" id="KW-0472">Membrane</keyword>
<dbReference type="InterPro" id="IPR023087">
    <property type="entry name" value="Flg_Motor_Flig_C"/>
</dbReference>
<dbReference type="InterPro" id="IPR032779">
    <property type="entry name" value="FliG_M"/>
</dbReference>
<keyword evidence="14" id="KW-0969">Cilium</keyword>
<dbReference type="GO" id="GO:0005886">
    <property type="term" value="C:plasma membrane"/>
    <property type="evidence" value="ECO:0007669"/>
    <property type="project" value="UniProtKB-SubCell"/>
</dbReference>
<evidence type="ECO:0000256" key="10">
    <source>
        <dbReference type="ARBA" id="ARBA00025598"/>
    </source>
</evidence>
<dbReference type="Gene3D" id="1.10.220.30">
    <property type="match status" value="3"/>
</dbReference>
<keyword evidence="5" id="KW-1003">Cell membrane</keyword>
<organism evidence="14 15">
    <name type="scientific">Buchnera aphidicola</name>
    <name type="common">Cinara laricifoliae</name>
    <dbReference type="NCBI Taxonomy" id="2518977"/>
    <lineage>
        <taxon>Bacteria</taxon>
        <taxon>Pseudomonadati</taxon>
        <taxon>Pseudomonadota</taxon>
        <taxon>Gammaproteobacteria</taxon>
        <taxon>Enterobacterales</taxon>
        <taxon>Erwiniaceae</taxon>
        <taxon>Buchnera</taxon>
    </lineage>
</organism>
<evidence type="ECO:0000259" key="12">
    <source>
        <dbReference type="Pfam" id="PF14841"/>
    </source>
</evidence>
<proteinExistence type="inferred from homology"/>
<evidence type="ECO:0000256" key="2">
    <source>
        <dbReference type="ARBA" id="ARBA00004515"/>
    </source>
</evidence>
<evidence type="ECO:0000313" key="15">
    <source>
        <dbReference type="Proteomes" id="UP000294349"/>
    </source>
</evidence>
<evidence type="ECO:0000256" key="9">
    <source>
        <dbReference type="ARBA" id="ARBA00023143"/>
    </source>
</evidence>
<accession>A0A451DB64</accession>
<keyword evidence="6" id="KW-0145">Chemotaxis</keyword>
<dbReference type="SUPFAM" id="SSF48029">
    <property type="entry name" value="FliG"/>
    <property type="match status" value="2"/>
</dbReference>
<evidence type="ECO:0000256" key="6">
    <source>
        <dbReference type="ARBA" id="ARBA00022500"/>
    </source>
</evidence>
<comment type="similarity">
    <text evidence="3">Belongs to the FliG family.</text>
</comment>
<evidence type="ECO:0000259" key="11">
    <source>
        <dbReference type="Pfam" id="PF01706"/>
    </source>
</evidence>
<evidence type="ECO:0000256" key="7">
    <source>
        <dbReference type="ARBA" id="ARBA00022779"/>
    </source>
</evidence>
<feature type="domain" description="Flagellar motor switch protein FliG C-terminal" evidence="11">
    <location>
        <begin position="225"/>
        <end position="323"/>
    </location>
</feature>
<evidence type="ECO:0000313" key="14">
    <source>
        <dbReference type="EMBL" id="VFP83515.1"/>
    </source>
</evidence>
<dbReference type="PRINTS" id="PR00954">
    <property type="entry name" value="FLGMOTORFLIG"/>
</dbReference>
<dbReference type="GO" id="GO:0006935">
    <property type="term" value="P:chemotaxis"/>
    <property type="evidence" value="ECO:0007669"/>
    <property type="project" value="UniProtKB-KW"/>
</dbReference>
<dbReference type="Pfam" id="PF14842">
    <property type="entry name" value="FliG_N"/>
    <property type="match status" value="1"/>
</dbReference>
<dbReference type="GO" id="GO:0009425">
    <property type="term" value="C:bacterial-type flagellum basal body"/>
    <property type="evidence" value="ECO:0007669"/>
    <property type="project" value="UniProtKB-SubCell"/>
</dbReference>
<dbReference type="OrthoDB" id="9780302at2"/>
<evidence type="ECO:0000256" key="8">
    <source>
        <dbReference type="ARBA" id="ARBA00023136"/>
    </source>
</evidence>
<dbReference type="InterPro" id="IPR000090">
    <property type="entry name" value="Flg_Motor_Flig"/>
</dbReference>
<dbReference type="GO" id="GO:0003774">
    <property type="term" value="F:cytoskeletal motor activity"/>
    <property type="evidence" value="ECO:0007669"/>
    <property type="project" value="InterPro"/>
</dbReference>
<dbReference type="EMBL" id="LR217717">
    <property type="protein sequence ID" value="VFP83515.1"/>
    <property type="molecule type" value="Genomic_DNA"/>
</dbReference>
<evidence type="ECO:0000256" key="3">
    <source>
        <dbReference type="ARBA" id="ARBA00010299"/>
    </source>
</evidence>
<protein>
    <recommendedName>
        <fullName evidence="4">Flagellar motor switch protein FliG</fullName>
    </recommendedName>
</protein>
<dbReference type="InterPro" id="IPR011002">
    <property type="entry name" value="FliG_a-hlx"/>
</dbReference>
<dbReference type="PANTHER" id="PTHR30534:SF0">
    <property type="entry name" value="FLAGELLAR MOTOR SWITCH PROTEIN FLIG"/>
    <property type="match status" value="1"/>
</dbReference>
<dbReference type="RefSeq" id="WP_154061395.1">
    <property type="nucleotide sequence ID" value="NZ_LR217717.1"/>
</dbReference>
<dbReference type="InterPro" id="IPR028263">
    <property type="entry name" value="FliG_N"/>
</dbReference>
<keyword evidence="14" id="KW-0282">Flagellum</keyword>
<evidence type="ECO:0000256" key="4">
    <source>
        <dbReference type="ARBA" id="ARBA00021870"/>
    </source>
</evidence>
<feature type="domain" description="Flagellar motor switch protein FliG middle" evidence="12">
    <location>
        <begin position="116"/>
        <end position="167"/>
    </location>
</feature>
<sequence length="326" mass="38556">MIYLSGIQKSALLLISMDVQQSAAVLKCFNNSEISMFIDAMFSLNDNLIKYIDVVIDEFYDLLNKNKIINFDIKTRISQIIENTIDSDMSYKLLKKSFIKNDFLHNITMLEQLDAEDIFFFLQNENLNIISALLLHINETVSIKILSFFNETKRLDILKKMANCKKLHYLGFIELNKIIRYFLYIKRSSSLEEARINQVVNILSYFKCDDIIHFINQIKTPYINILNKIISKNFKFRDIISIDDYGIKFIINNTDLDHLCIVLNHINDSLKNKFISNMSYEKYEYFKKNNLLNQSITDDIIYLKKNLLLKNIKNFIRDNKIIIRKK</sequence>
<dbReference type="Pfam" id="PF14841">
    <property type="entry name" value="FliG_M"/>
    <property type="match status" value="1"/>
</dbReference>
<keyword evidence="14" id="KW-0966">Cell projection</keyword>
<dbReference type="PANTHER" id="PTHR30534">
    <property type="entry name" value="FLAGELLAR MOTOR SWITCH PROTEIN FLIG"/>
    <property type="match status" value="1"/>
</dbReference>
<dbReference type="AlphaFoldDB" id="A0A451DB64"/>
<evidence type="ECO:0000256" key="5">
    <source>
        <dbReference type="ARBA" id="ARBA00022475"/>
    </source>
</evidence>
<dbReference type="Proteomes" id="UP000294349">
    <property type="component" value="Chromosome"/>
</dbReference>
<comment type="subcellular location">
    <subcellularLocation>
        <location evidence="1">Bacterial flagellum basal body</location>
    </subcellularLocation>
    <subcellularLocation>
        <location evidence="2">Cell inner membrane</location>
        <topology evidence="2">Peripheral membrane protein</topology>
        <orientation evidence="2">Cytoplasmic side</orientation>
    </subcellularLocation>
</comment>
<gene>
    <name evidence="14" type="primary">fliG</name>
    <name evidence="14" type="ORF">BUCILAFE3058_046</name>
</gene>
<comment type="function">
    <text evidence="10">FliG is one of three proteins (FliG, FliN, FliM) that forms the rotor-mounted switch complex (C ring), located at the base of the basal body. This complex interacts with the CheY and CheZ chemotaxis proteins, in addition to contacting components of the motor that determine the direction of flagellar rotation.</text>
</comment>
<feature type="domain" description="Flagellar motor switch protein FliG N-terminal" evidence="13">
    <location>
        <begin position="4"/>
        <end position="96"/>
    </location>
</feature>
<keyword evidence="7" id="KW-0283">Flagellar rotation</keyword>
<dbReference type="GO" id="GO:0071973">
    <property type="term" value="P:bacterial-type flagellum-dependent cell motility"/>
    <property type="evidence" value="ECO:0007669"/>
    <property type="project" value="InterPro"/>
</dbReference>
<keyword evidence="9" id="KW-0975">Bacterial flagellum</keyword>
<name>A0A451DB64_9GAMM</name>
<evidence type="ECO:0000259" key="13">
    <source>
        <dbReference type="Pfam" id="PF14842"/>
    </source>
</evidence>
<dbReference type="Pfam" id="PF01706">
    <property type="entry name" value="FliG_C"/>
    <property type="match status" value="1"/>
</dbReference>
<reference evidence="14 15" key="1">
    <citation type="submission" date="2019-02" db="EMBL/GenBank/DDBJ databases">
        <authorList>
            <person name="Manzano-Marin A."/>
            <person name="Manzano-Marin A."/>
        </authorList>
    </citation>
    <scope>NUCLEOTIDE SEQUENCE [LARGE SCALE GENOMIC DNA]</scope>
    <source>
        <strain evidence="14 15">BuCilaricifoliae</strain>
    </source>
</reference>